<feature type="transmembrane region" description="Helical" evidence="7">
    <location>
        <begin position="207"/>
        <end position="227"/>
    </location>
</feature>
<dbReference type="RefSeq" id="WP_010837886.1">
    <property type="nucleotide sequence ID" value="NZ_QRCM01000001.1"/>
</dbReference>
<dbReference type="PANTHER" id="PTHR32468">
    <property type="entry name" value="CATION/H + ANTIPORTER"/>
    <property type="match status" value="1"/>
</dbReference>
<feature type="transmembrane region" description="Helical" evidence="7">
    <location>
        <begin position="316"/>
        <end position="338"/>
    </location>
</feature>
<evidence type="ECO:0000256" key="5">
    <source>
        <dbReference type="ARBA" id="ARBA00023065"/>
    </source>
</evidence>
<comment type="caution">
    <text evidence="9">The sequence shown here is derived from an EMBL/GenBank/DDBJ whole genome shotgun (WGS) entry which is preliminary data.</text>
</comment>
<dbReference type="GO" id="GO:1902600">
    <property type="term" value="P:proton transmembrane transport"/>
    <property type="evidence" value="ECO:0007669"/>
    <property type="project" value="InterPro"/>
</dbReference>
<feature type="transmembrane region" description="Helical" evidence="7">
    <location>
        <begin position="108"/>
        <end position="131"/>
    </location>
</feature>
<evidence type="ECO:0000256" key="7">
    <source>
        <dbReference type="SAM" id="Phobius"/>
    </source>
</evidence>
<organism evidence="9 10">
    <name type="scientific">Rhodococcus rhodnii</name>
    <dbReference type="NCBI Taxonomy" id="38312"/>
    <lineage>
        <taxon>Bacteria</taxon>
        <taxon>Bacillati</taxon>
        <taxon>Actinomycetota</taxon>
        <taxon>Actinomycetes</taxon>
        <taxon>Mycobacteriales</taxon>
        <taxon>Nocardiaceae</taxon>
        <taxon>Rhodococcus</taxon>
    </lineage>
</organism>
<feature type="transmembrane region" description="Helical" evidence="7">
    <location>
        <begin position="381"/>
        <end position="401"/>
    </location>
</feature>
<sequence length="421" mass="42253">MTFAPPLDPHVLLPFITQVAVLVAAALALGRLAARIGLPPVTGELLAGIVVGPSLLGTVAPGMHARLFPADPVQWHLLDAAAHLGLLLLVGLAAASLDVGFLRARRGAVASVSLGAFAIPLAAGIALGYLLPSSLAGDDADDLSFALFFGIVLAVSAVPVIAKTLADLGLLHRDVGQLTLVSGTIDDALGWILLAVTAAMVTSGVEVGVVAGSLGAVLAVVVVALLARRPVATVASRSPSLVLPCAVVLILAGGAVTQAMHLEAVLGAFAAGFALRRISPALLAPLRTVTAAVFAPLFLATAGLRVDLGVFAQPDVLVAGLAVLAVAVAAKFAGAYAGARAARIGHWDSLALGAGLNARGAVEIVIAMIGVGLGILTAESYAIVVLVAISTSIMAGPLLMWTMRRSPVTDAETQRARSAEA</sequence>
<dbReference type="PANTHER" id="PTHR32468:SF0">
    <property type="entry name" value="K(+)_H(+) ANTIPORTER 1"/>
    <property type="match status" value="1"/>
</dbReference>
<dbReference type="Proteomes" id="UP000471120">
    <property type="component" value="Unassembled WGS sequence"/>
</dbReference>
<keyword evidence="2" id="KW-0813">Transport</keyword>
<dbReference type="Gene3D" id="1.20.1530.20">
    <property type="match status" value="1"/>
</dbReference>
<keyword evidence="5" id="KW-0406">Ion transport</keyword>
<dbReference type="EMBL" id="QRCM01000001">
    <property type="protein sequence ID" value="TXG89733.1"/>
    <property type="molecule type" value="Genomic_DNA"/>
</dbReference>
<feature type="transmembrane region" description="Helical" evidence="7">
    <location>
        <begin position="12"/>
        <end position="33"/>
    </location>
</feature>
<evidence type="ECO:0000256" key="1">
    <source>
        <dbReference type="ARBA" id="ARBA00004141"/>
    </source>
</evidence>
<feature type="transmembrane region" description="Helical" evidence="7">
    <location>
        <begin position="234"/>
        <end position="252"/>
    </location>
</feature>
<feature type="transmembrane region" description="Helical" evidence="7">
    <location>
        <begin position="80"/>
        <end position="101"/>
    </location>
</feature>
<evidence type="ECO:0000259" key="8">
    <source>
        <dbReference type="Pfam" id="PF00999"/>
    </source>
</evidence>
<evidence type="ECO:0000256" key="3">
    <source>
        <dbReference type="ARBA" id="ARBA00022692"/>
    </source>
</evidence>
<evidence type="ECO:0000256" key="4">
    <source>
        <dbReference type="ARBA" id="ARBA00022989"/>
    </source>
</evidence>
<comment type="subcellular location">
    <subcellularLocation>
        <location evidence="1">Membrane</location>
        <topology evidence="1">Multi-pass membrane protein</topology>
    </subcellularLocation>
</comment>
<gene>
    <name evidence="9" type="ORF">DW322_05280</name>
</gene>
<name>A0A6P2CAU5_9NOCA</name>
<feature type="domain" description="Cation/H+ exchanger transmembrane" evidence="8">
    <location>
        <begin position="25"/>
        <end position="403"/>
    </location>
</feature>
<dbReference type="GO" id="GO:0015297">
    <property type="term" value="F:antiporter activity"/>
    <property type="evidence" value="ECO:0007669"/>
    <property type="project" value="InterPro"/>
</dbReference>
<evidence type="ECO:0000313" key="9">
    <source>
        <dbReference type="EMBL" id="TXG89733.1"/>
    </source>
</evidence>
<evidence type="ECO:0000256" key="2">
    <source>
        <dbReference type="ARBA" id="ARBA00022448"/>
    </source>
</evidence>
<dbReference type="InterPro" id="IPR038770">
    <property type="entry name" value="Na+/solute_symporter_sf"/>
</dbReference>
<feature type="transmembrane region" description="Helical" evidence="7">
    <location>
        <begin position="350"/>
        <end position="375"/>
    </location>
</feature>
<reference evidence="9 10" key="1">
    <citation type="submission" date="2018-07" db="EMBL/GenBank/DDBJ databases">
        <title>Genome sequence of Rhodococcus rhodnii ATCC 35071 from Rhodnius prolixus.</title>
        <authorList>
            <person name="Patel V."/>
            <person name="Vogel K.J."/>
        </authorList>
    </citation>
    <scope>NUCLEOTIDE SEQUENCE [LARGE SCALE GENOMIC DNA]</scope>
    <source>
        <strain evidence="9 10">ATCC 35071</strain>
    </source>
</reference>
<protein>
    <submittedName>
        <fullName evidence="9">Cation/H(+) antiporter</fullName>
    </submittedName>
</protein>
<feature type="transmembrane region" description="Helical" evidence="7">
    <location>
        <begin position="178"/>
        <end position="201"/>
    </location>
</feature>
<keyword evidence="3 7" id="KW-0812">Transmembrane</keyword>
<evidence type="ECO:0000313" key="10">
    <source>
        <dbReference type="Proteomes" id="UP000471120"/>
    </source>
</evidence>
<accession>A0A6P2CAU5</accession>
<feature type="transmembrane region" description="Helical" evidence="7">
    <location>
        <begin position="45"/>
        <end position="68"/>
    </location>
</feature>
<proteinExistence type="predicted"/>
<dbReference type="GO" id="GO:0016020">
    <property type="term" value="C:membrane"/>
    <property type="evidence" value="ECO:0007669"/>
    <property type="project" value="UniProtKB-SubCell"/>
</dbReference>
<dbReference type="InterPro" id="IPR006153">
    <property type="entry name" value="Cation/H_exchanger_TM"/>
</dbReference>
<dbReference type="Pfam" id="PF00999">
    <property type="entry name" value="Na_H_Exchanger"/>
    <property type="match status" value="1"/>
</dbReference>
<keyword evidence="4 7" id="KW-1133">Transmembrane helix</keyword>
<evidence type="ECO:0000256" key="6">
    <source>
        <dbReference type="ARBA" id="ARBA00023136"/>
    </source>
</evidence>
<dbReference type="InterPro" id="IPR050794">
    <property type="entry name" value="CPA2_transporter"/>
</dbReference>
<feature type="transmembrane region" description="Helical" evidence="7">
    <location>
        <begin position="282"/>
        <end position="304"/>
    </location>
</feature>
<dbReference type="AlphaFoldDB" id="A0A6P2CAU5"/>
<feature type="transmembrane region" description="Helical" evidence="7">
    <location>
        <begin position="143"/>
        <end position="166"/>
    </location>
</feature>
<keyword evidence="6 7" id="KW-0472">Membrane</keyword>